<evidence type="ECO:0000313" key="3">
    <source>
        <dbReference type="Proteomes" id="UP000236291"/>
    </source>
</evidence>
<gene>
    <name evidence="2" type="ORF">L195_g054908</name>
</gene>
<reference evidence="2 3" key="2">
    <citation type="journal article" date="2017" name="Front. Plant Sci.">
        <title>Gene Classification and Mining of Molecular Markers Useful in Red Clover (Trifolium pratense) Breeding.</title>
        <authorList>
            <person name="Istvanek J."/>
            <person name="Dluhosova J."/>
            <person name="Dluhos P."/>
            <person name="Patkova L."/>
            <person name="Nedelnik J."/>
            <person name="Repkova J."/>
        </authorList>
    </citation>
    <scope>NUCLEOTIDE SEQUENCE [LARGE SCALE GENOMIC DNA]</scope>
    <source>
        <strain evidence="3">cv. Tatra</strain>
        <tissue evidence="2">Young leaves</tissue>
    </source>
</reference>
<name>A0A2K3KIL6_TRIPR</name>
<feature type="transmembrane region" description="Helical" evidence="1">
    <location>
        <begin position="12"/>
        <end position="31"/>
    </location>
</feature>
<evidence type="ECO:0000313" key="2">
    <source>
        <dbReference type="EMBL" id="PNX66103.1"/>
    </source>
</evidence>
<keyword evidence="1" id="KW-0812">Transmembrane</keyword>
<dbReference type="EMBL" id="ASHM01097868">
    <property type="protein sequence ID" value="PNX66103.1"/>
    <property type="molecule type" value="Genomic_DNA"/>
</dbReference>
<feature type="transmembrane region" description="Helical" evidence="1">
    <location>
        <begin position="51"/>
        <end position="73"/>
    </location>
</feature>
<proteinExistence type="predicted"/>
<protein>
    <submittedName>
        <fullName evidence="2">Uncharacterized protein</fullName>
    </submittedName>
</protein>
<organism evidence="2 3">
    <name type="scientific">Trifolium pratense</name>
    <name type="common">Red clover</name>
    <dbReference type="NCBI Taxonomy" id="57577"/>
    <lineage>
        <taxon>Eukaryota</taxon>
        <taxon>Viridiplantae</taxon>
        <taxon>Streptophyta</taxon>
        <taxon>Embryophyta</taxon>
        <taxon>Tracheophyta</taxon>
        <taxon>Spermatophyta</taxon>
        <taxon>Magnoliopsida</taxon>
        <taxon>eudicotyledons</taxon>
        <taxon>Gunneridae</taxon>
        <taxon>Pentapetalae</taxon>
        <taxon>rosids</taxon>
        <taxon>fabids</taxon>
        <taxon>Fabales</taxon>
        <taxon>Fabaceae</taxon>
        <taxon>Papilionoideae</taxon>
        <taxon>50 kb inversion clade</taxon>
        <taxon>NPAAA clade</taxon>
        <taxon>Hologalegina</taxon>
        <taxon>IRL clade</taxon>
        <taxon>Trifolieae</taxon>
        <taxon>Trifolium</taxon>
    </lineage>
</organism>
<accession>A0A2K3KIL6</accession>
<keyword evidence="1" id="KW-0472">Membrane</keyword>
<dbReference type="Proteomes" id="UP000236291">
    <property type="component" value="Unassembled WGS sequence"/>
</dbReference>
<reference evidence="2 3" key="1">
    <citation type="journal article" date="2014" name="Am. J. Bot.">
        <title>Genome assembly and annotation for red clover (Trifolium pratense; Fabaceae).</title>
        <authorList>
            <person name="Istvanek J."/>
            <person name="Jaros M."/>
            <person name="Krenek A."/>
            <person name="Repkova J."/>
        </authorList>
    </citation>
    <scope>NUCLEOTIDE SEQUENCE [LARGE SCALE GENOMIC DNA]</scope>
    <source>
        <strain evidence="3">cv. Tatra</strain>
        <tissue evidence="2">Young leaves</tissue>
    </source>
</reference>
<keyword evidence="1" id="KW-1133">Transmembrane helix</keyword>
<evidence type="ECO:0000256" key="1">
    <source>
        <dbReference type="SAM" id="Phobius"/>
    </source>
</evidence>
<comment type="caution">
    <text evidence="2">The sequence shown here is derived from an EMBL/GenBank/DDBJ whole genome shotgun (WGS) entry which is preliminary data.</text>
</comment>
<sequence length="77" mass="8386">MLLEVGSQESVVTSRILHILIHVIVSWLRTVCASPDMVLPASTKSRTIPKFYAPLVGATLLTLVALTVAVPTLDFQR</sequence>
<dbReference type="AlphaFoldDB" id="A0A2K3KIL6"/>